<dbReference type="EMBL" id="MFJJ01000048">
    <property type="protein sequence ID" value="OGG13120.1"/>
    <property type="molecule type" value="Genomic_DNA"/>
</dbReference>
<feature type="transmembrane region" description="Helical" evidence="1">
    <location>
        <begin position="299"/>
        <end position="315"/>
    </location>
</feature>
<evidence type="ECO:0000256" key="1">
    <source>
        <dbReference type="SAM" id="Phobius"/>
    </source>
</evidence>
<comment type="caution">
    <text evidence="2">The sequence shown here is derived from an EMBL/GenBank/DDBJ whole genome shotgun (WGS) entry which is preliminary data.</text>
</comment>
<feature type="transmembrane region" description="Helical" evidence="1">
    <location>
        <begin position="145"/>
        <end position="162"/>
    </location>
</feature>
<evidence type="ECO:0000313" key="3">
    <source>
        <dbReference type="Proteomes" id="UP000177416"/>
    </source>
</evidence>
<dbReference type="Proteomes" id="UP000177416">
    <property type="component" value="Unassembled WGS sequence"/>
</dbReference>
<feature type="transmembrane region" description="Helical" evidence="1">
    <location>
        <begin position="227"/>
        <end position="250"/>
    </location>
</feature>
<dbReference type="PANTHER" id="PTHR38454:SF1">
    <property type="entry name" value="INTEGRAL MEMBRANE PROTEIN"/>
    <property type="match status" value="1"/>
</dbReference>
<feature type="transmembrane region" description="Helical" evidence="1">
    <location>
        <begin position="387"/>
        <end position="404"/>
    </location>
</feature>
<name>A0A1F5ZKV8_9BACT</name>
<proteinExistence type="predicted"/>
<organism evidence="2 3">
    <name type="scientific">Candidatus Gottesmanbacteria bacterium RIFCSPHIGHO2_01_FULL_46_14</name>
    <dbReference type="NCBI Taxonomy" id="1798380"/>
    <lineage>
        <taxon>Bacteria</taxon>
        <taxon>Candidatus Gottesmaniibacteriota</taxon>
    </lineage>
</organism>
<accession>A0A1F5ZKV8</accession>
<keyword evidence="1" id="KW-0472">Membrane</keyword>
<feature type="transmembrane region" description="Helical" evidence="1">
    <location>
        <begin position="322"/>
        <end position="344"/>
    </location>
</feature>
<feature type="transmembrane region" description="Helical" evidence="1">
    <location>
        <begin position="168"/>
        <end position="184"/>
    </location>
</feature>
<protein>
    <recommendedName>
        <fullName evidence="4">Membrane protein 6-pyruvoyl-tetrahydropterin synthase-related domain-containing protein</fullName>
    </recommendedName>
</protein>
<feature type="transmembrane region" description="Helical" evidence="1">
    <location>
        <begin position="262"/>
        <end position="279"/>
    </location>
</feature>
<feature type="transmembrane region" description="Helical" evidence="1">
    <location>
        <begin position="416"/>
        <end position="445"/>
    </location>
</feature>
<sequence>MIKLVGLLLIITCILFFPYFVLGKTPFQANFMVTFFAPWNTMKFPGWEHGIPNKPIGLDNLNLFYPYKQLSIDLMKIGIVPFWNPYNFTGSPLMADFQSAIFYPLNIFYLLLPMIDAWSVMVFIQSILAGIFTFLFLSSLPIQKTAAIFGAITFAFSGEMIVWMGDHLVASHTILWLPLILYAIERRRLILCVLALTFAIFAGFAQPLVYVFVVSFVYALYRRAPWQIYSAFLLSIGIGAIQLLPTFELFVLSPRRTGDVGYLFDQFLMPLSHLISYLAPDYLGNPATYNYLGGGYHESMLSIGVVPFLLIFLVRRNSTVKFFWIVAGLSLLLGLNLPFVRWFYDLGIPLVSTFVPSRIFFINSFALSVLAAFGLHELLAKKSFKRLALLSILCLVVLGIWYLIKAKEPVMQRNLILPGVILACTVILTATKRWIGVGLFVLMIAGQLYFGNKYLAFSDRQFVYPSHPVFTFLQEHAGFNRFWTYGDGYINANFATQYRVYSPDGTDALFPARLGELFYATETKGQYAPSPRIDARIGRAREGESMLTNPYRLRLLSIVGAKYITDWSEGAFLPPPLFTPVWQQEQWHIYEYRDALPRAFLTSDFVVEKDSQKILDKIFENSGKKIVLEQDVKVDTISTGSAVINKYLPNTVSIDVDTQDNTLLYLSDTYYPGWRAYVDGAETKIYRANYAFRAVVVPKEAKRVEFYYKPNSFRWGIIISLASIIIGFFWWHRYER</sequence>
<dbReference type="PANTHER" id="PTHR38454">
    <property type="entry name" value="INTEGRAL MEMBRANE PROTEIN-RELATED"/>
    <property type="match status" value="1"/>
</dbReference>
<dbReference type="AlphaFoldDB" id="A0A1F5ZKV8"/>
<feature type="transmembrane region" description="Helical" evidence="1">
    <location>
        <begin position="356"/>
        <end position="375"/>
    </location>
</feature>
<dbReference type="InterPro" id="IPR018580">
    <property type="entry name" value="Uncharacterised_YfhO"/>
</dbReference>
<evidence type="ECO:0000313" key="2">
    <source>
        <dbReference type="EMBL" id="OGG13120.1"/>
    </source>
</evidence>
<keyword evidence="1" id="KW-0812">Transmembrane</keyword>
<reference evidence="2 3" key="1">
    <citation type="journal article" date="2016" name="Nat. Commun.">
        <title>Thousands of microbial genomes shed light on interconnected biogeochemical processes in an aquifer system.</title>
        <authorList>
            <person name="Anantharaman K."/>
            <person name="Brown C.T."/>
            <person name="Hug L.A."/>
            <person name="Sharon I."/>
            <person name="Castelle C.J."/>
            <person name="Probst A.J."/>
            <person name="Thomas B.C."/>
            <person name="Singh A."/>
            <person name="Wilkins M.J."/>
            <person name="Karaoz U."/>
            <person name="Brodie E.L."/>
            <person name="Williams K.H."/>
            <person name="Hubbard S.S."/>
            <person name="Banfield J.F."/>
        </authorList>
    </citation>
    <scope>NUCLEOTIDE SEQUENCE [LARGE SCALE GENOMIC DNA]</scope>
</reference>
<keyword evidence="1" id="KW-1133">Transmembrane helix</keyword>
<feature type="transmembrane region" description="Helical" evidence="1">
    <location>
        <begin position="191"/>
        <end position="221"/>
    </location>
</feature>
<dbReference type="Pfam" id="PF09586">
    <property type="entry name" value="YfhO"/>
    <property type="match status" value="2"/>
</dbReference>
<evidence type="ECO:0008006" key="4">
    <source>
        <dbReference type="Google" id="ProtNLM"/>
    </source>
</evidence>
<gene>
    <name evidence="2" type="ORF">A2875_00265</name>
</gene>
<feature type="transmembrane region" description="Helical" evidence="1">
    <location>
        <begin position="712"/>
        <end position="731"/>
    </location>
</feature>